<dbReference type="AlphaFoldDB" id="A0A0A9CH00"/>
<dbReference type="EMBL" id="GBRH01277458">
    <property type="protein sequence ID" value="JAD20437.1"/>
    <property type="molecule type" value="Transcribed_RNA"/>
</dbReference>
<name>A0A0A9CH00_ARUDO</name>
<proteinExistence type="predicted"/>
<organism evidence="1">
    <name type="scientific">Arundo donax</name>
    <name type="common">Giant reed</name>
    <name type="synonym">Donax arundinaceus</name>
    <dbReference type="NCBI Taxonomy" id="35708"/>
    <lineage>
        <taxon>Eukaryota</taxon>
        <taxon>Viridiplantae</taxon>
        <taxon>Streptophyta</taxon>
        <taxon>Embryophyta</taxon>
        <taxon>Tracheophyta</taxon>
        <taxon>Spermatophyta</taxon>
        <taxon>Magnoliopsida</taxon>
        <taxon>Liliopsida</taxon>
        <taxon>Poales</taxon>
        <taxon>Poaceae</taxon>
        <taxon>PACMAD clade</taxon>
        <taxon>Arundinoideae</taxon>
        <taxon>Arundineae</taxon>
        <taxon>Arundo</taxon>
    </lineage>
</organism>
<evidence type="ECO:0000313" key="1">
    <source>
        <dbReference type="EMBL" id="JAD75574.1"/>
    </source>
</evidence>
<sequence length="51" mass="6112">MATNEELAIEIQIQGRRIIRPYRCIIRPVELLQVKSSEMFLYFIRQPPHLT</sequence>
<protein>
    <submittedName>
        <fullName evidence="1">Uncharacterized protein</fullName>
    </submittedName>
</protein>
<reference evidence="1" key="2">
    <citation type="journal article" date="2015" name="Data Brief">
        <title>Shoot transcriptome of the giant reed, Arundo donax.</title>
        <authorList>
            <person name="Barrero R.A."/>
            <person name="Guerrero F.D."/>
            <person name="Moolhuijzen P."/>
            <person name="Goolsby J.A."/>
            <person name="Tidwell J."/>
            <person name="Bellgard S.E."/>
            <person name="Bellgard M.I."/>
        </authorList>
    </citation>
    <scope>NUCLEOTIDE SEQUENCE</scope>
    <source>
        <tissue evidence="1">Shoot tissue taken approximately 20 cm above the soil surface</tissue>
    </source>
</reference>
<accession>A0A0A9CH00</accession>
<reference evidence="1" key="1">
    <citation type="submission" date="2014-09" db="EMBL/GenBank/DDBJ databases">
        <authorList>
            <person name="Magalhaes I.L.F."/>
            <person name="Oliveira U."/>
            <person name="Santos F.R."/>
            <person name="Vidigal T.H.D.A."/>
            <person name="Brescovit A.D."/>
            <person name="Santos A.J."/>
        </authorList>
    </citation>
    <scope>NUCLEOTIDE SEQUENCE</scope>
    <source>
        <tissue evidence="1">Shoot tissue taken approximately 20 cm above the soil surface</tissue>
    </source>
</reference>
<dbReference type="EMBL" id="GBRH01222321">
    <property type="protein sequence ID" value="JAD75574.1"/>
    <property type="molecule type" value="Transcribed_RNA"/>
</dbReference>